<sequence>MTMPHGNTWGIVKDSADGYIPFSSTGANEGTPRQDQYKEALHTLNKEVKKLRGKLEEENCHKEKEQEARVAMEKELTALLGQVETARVDVIAEFKASQPFINACVVYYEDGFEDCLKQVKSVYPHLDLSWVSMDDPLPSTPTGDTTLEETNYSTESKPNPKDDSVVLAQPAVNPPVALLVLSTKPRNIESPSIQDA</sequence>
<reference evidence="3 4" key="1">
    <citation type="submission" date="2024-01" db="EMBL/GenBank/DDBJ databases">
        <title>A telomere-to-telomere, gap-free genome of sweet tea (Lithocarpus litseifolius).</title>
        <authorList>
            <person name="Zhou J."/>
        </authorList>
    </citation>
    <scope>NUCLEOTIDE SEQUENCE [LARGE SCALE GENOMIC DNA]</scope>
    <source>
        <strain evidence="3">Zhou-2022a</strain>
        <tissue evidence="3">Leaf</tissue>
    </source>
</reference>
<accession>A0AAW2BDX6</accession>
<gene>
    <name evidence="3" type="ORF">SO802_033026</name>
</gene>
<comment type="caution">
    <text evidence="3">The sequence shown here is derived from an EMBL/GenBank/DDBJ whole genome shotgun (WGS) entry which is preliminary data.</text>
</comment>
<feature type="region of interest" description="Disordered" evidence="2">
    <location>
        <begin position="133"/>
        <end position="165"/>
    </location>
</feature>
<evidence type="ECO:0000256" key="1">
    <source>
        <dbReference type="SAM" id="Coils"/>
    </source>
</evidence>
<organism evidence="3 4">
    <name type="scientific">Lithocarpus litseifolius</name>
    <dbReference type="NCBI Taxonomy" id="425828"/>
    <lineage>
        <taxon>Eukaryota</taxon>
        <taxon>Viridiplantae</taxon>
        <taxon>Streptophyta</taxon>
        <taxon>Embryophyta</taxon>
        <taxon>Tracheophyta</taxon>
        <taxon>Spermatophyta</taxon>
        <taxon>Magnoliopsida</taxon>
        <taxon>eudicotyledons</taxon>
        <taxon>Gunneridae</taxon>
        <taxon>Pentapetalae</taxon>
        <taxon>rosids</taxon>
        <taxon>fabids</taxon>
        <taxon>Fagales</taxon>
        <taxon>Fagaceae</taxon>
        <taxon>Lithocarpus</taxon>
    </lineage>
</organism>
<keyword evidence="1" id="KW-0175">Coiled coil</keyword>
<feature type="coiled-coil region" evidence="1">
    <location>
        <begin position="34"/>
        <end position="82"/>
    </location>
</feature>
<protein>
    <submittedName>
        <fullName evidence="3">Uncharacterized protein</fullName>
    </submittedName>
</protein>
<dbReference type="EMBL" id="JAZDWU010000012">
    <property type="protein sequence ID" value="KAK9983501.1"/>
    <property type="molecule type" value="Genomic_DNA"/>
</dbReference>
<evidence type="ECO:0000256" key="2">
    <source>
        <dbReference type="SAM" id="MobiDB-lite"/>
    </source>
</evidence>
<evidence type="ECO:0000313" key="3">
    <source>
        <dbReference type="EMBL" id="KAK9983501.1"/>
    </source>
</evidence>
<proteinExistence type="predicted"/>
<dbReference type="Proteomes" id="UP001459277">
    <property type="component" value="Unassembled WGS sequence"/>
</dbReference>
<name>A0AAW2BDX6_9ROSI</name>
<keyword evidence="4" id="KW-1185">Reference proteome</keyword>
<feature type="compositionally biased region" description="Polar residues" evidence="2">
    <location>
        <begin position="140"/>
        <end position="157"/>
    </location>
</feature>
<evidence type="ECO:0000313" key="4">
    <source>
        <dbReference type="Proteomes" id="UP001459277"/>
    </source>
</evidence>
<dbReference type="AlphaFoldDB" id="A0AAW2BDX6"/>